<keyword evidence="2" id="KW-1185">Reference proteome</keyword>
<evidence type="ECO:0000313" key="2">
    <source>
        <dbReference type="Proteomes" id="UP000832011"/>
    </source>
</evidence>
<name>A0ABY4E4T1_9NEIS</name>
<sequence length="160" mass="18288">MNTDEFAKQYLWQLADAEALHSFYQHIGGTAAPSAKKDDPDFYFESKKFLLNLHFVDEDYLLKRDVPSYGQAAMRLVSAEIPIATATSKRQPLIALPFDVHTISNRAQLLAAMPKAADKTFELKGSVRNDQWFFPDYRLVCIYKPVDLSLKSIQIISQHY</sequence>
<proteinExistence type="predicted"/>
<dbReference type="EMBL" id="CP091511">
    <property type="protein sequence ID" value="UOO90757.1"/>
    <property type="molecule type" value="Genomic_DNA"/>
</dbReference>
<reference evidence="1 2" key="1">
    <citation type="journal article" date="2022" name="Res Sq">
        <title>Evolution of multicellular longitudinally dividing oral cavity symbionts (Neisseriaceae).</title>
        <authorList>
            <person name="Nyongesa S."/>
            <person name="Weber P."/>
            <person name="Bernet E."/>
            <person name="Pullido F."/>
            <person name="Nieckarz M."/>
            <person name="Delaby M."/>
            <person name="Nieves C."/>
            <person name="Viehboeck T."/>
            <person name="Krause N."/>
            <person name="Rivera-Millot A."/>
            <person name="Nakamura A."/>
            <person name="Vischer N."/>
            <person name="VanNieuwenhze M."/>
            <person name="Brun Y."/>
            <person name="Cava F."/>
            <person name="Bulgheresi S."/>
            <person name="Veyrier F."/>
        </authorList>
    </citation>
    <scope>NUCLEOTIDE SEQUENCE [LARGE SCALE GENOMIC DNA]</scope>
    <source>
        <strain evidence="1 2">SN4</strain>
    </source>
</reference>
<dbReference type="Proteomes" id="UP000832011">
    <property type="component" value="Chromosome"/>
</dbReference>
<evidence type="ECO:0000313" key="1">
    <source>
        <dbReference type="EMBL" id="UOO90757.1"/>
    </source>
</evidence>
<dbReference type="RefSeq" id="WP_058305079.1">
    <property type="nucleotide sequence ID" value="NZ_CABKVG010000005.1"/>
</dbReference>
<organism evidence="1 2">
    <name type="scientific">Vitreoscilla massiliensis</name>
    <dbReference type="NCBI Taxonomy" id="1689272"/>
    <lineage>
        <taxon>Bacteria</taxon>
        <taxon>Pseudomonadati</taxon>
        <taxon>Pseudomonadota</taxon>
        <taxon>Betaproteobacteria</taxon>
        <taxon>Neisseriales</taxon>
        <taxon>Neisseriaceae</taxon>
        <taxon>Vitreoscilla</taxon>
    </lineage>
</organism>
<protein>
    <submittedName>
        <fullName evidence="1">Uncharacterized protein</fullName>
    </submittedName>
</protein>
<accession>A0ABY4E4T1</accession>
<gene>
    <name evidence="1" type="ORF">LVJ82_07255</name>
</gene>